<sequence>MQRKVLNALDLSQNKNKYTLLDNEYLNLPDQGFYRKCHQQFHINRGVFNTIDNWFYEYGVINVAYRRIYILAFLEFVKEDNFVPDSQKFMKFGHGGLTMKLKEFIKVNNSHSI</sequence>
<evidence type="ECO:0000313" key="2">
    <source>
        <dbReference type="Proteomes" id="UP000078534"/>
    </source>
</evidence>
<dbReference type="Proteomes" id="UP000078534">
    <property type="component" value="Unassembled WGS sequence"/>
</dbReference>
<keyword evidence="2" id="KW-1185">Reference proteome</keyword>
<name>A0A179SM47_9BACI</name>
<accession>A0A179SM47</accession>
<gene>
    <name evidence="1" type="ORF">A6K24_12560</name>
</gene>
<comment type="caution">
    <text evidence="1">The sequence shown here is derived from an EMBL/GenBank/DDBJ whole genome shotgun (WGS) entry which is preliminary data.</text>
</comment>
<proteinExistence type="predicted"/>
<dbReference type="OrthoDB" id="2889790at2"/>
<dbReference type="AlphaFoldDB" id="A0A179SM47"/>
<reference evidence="2" key="1">
    <citation type="submission" date="2016-04" db="EMBL/GenBank/DDBJ databases">
        <authorList>
            <person name="Lyu Z."/>
            <person name="Lyu W."/>
        </authorList>
    </citation>
    <scope>NUCLEOTIDE SEQUENCE [LARGE SCALE GENOMIC DNA]</scope>
    <source>
        <strain evidence="2">C44</strain>
    </source>
</reference>
<organism evidence="1 2">
    <name type="scientific">Metabacillus litoralis</name>
    <dbReference type="NCBI Taxonomy" id="152268"/>
    <lineage>
        <taxon>Bacteria</taxon>
        <taxon>Bacillati</taxon>
        <taxon>Bacillota</taxon>
        <taxon>Bacilli</taxon>
        <taxon>Bacillales</taxon>
        <taxon>Bacillaceae</taxon>
        <taxon>Metabacillus</taxon>
    </lineage>
</organism>
<dbReference type="STRING" id="152268.A6K24_12560"/>
<protein>
    <submittedName>
        <fullName evidence="1">Uncharacterized protein</fullName>
    </submittedName>
</protein>
<evidence type="ECO:0000313" key="1">
    <source>
        <dbReference type="EMBL" id="OAS82478.1"/>
    </source>
</evidence>
<dbReference type="EMBL" id="LWSG01000045">
    <property type="protein sequence ID" value="OAS82478.1"/>
    <property type="molecule type" value="Genomic_DNA"/>
</dbReference>
<dbReference type="RefSeq" id="WP_066339837.1">
    <property type="nucleotide sequence ID" value="NZ_LWSG01000045.1"/>
</dbReference>